<evidence type="ECO:0000256" key="2">
    <source>
        <dbReference type="SAM" id="SignalP"/>
    </source>
</evidence>
<accession>A0A7C8Q280</accession>
<keyword evidence="2" id="KW-0732">Signal</keyword>
<feature type="chain" id="PRO_5028920591" evidence="2">
    <location>
        <begin position="28"/>
        <end position="464"/>
    </location>
</feature>
<evidence type="ECO:0000313" key="3">
    <source>
        <dbReference type="EMBL" id="KAF3189804.1"/>
    </source>
</evidence>
<sequence>MLRGGHHKHVALIAYLAIITLPSACSAFWMRFIWKNGLTDPDGIADASFSITQYTQTGEQPQSLSDTLKFPQGAMRCQLMQELAPHEHGPQDPVPGIIGILDSPRAGLQVQYLFFFEDEVCGMTPSMFLRLESSKDNKGTTGNYYSINLLNDAVPVFKSWKQADDDDPIDRKIIEAWSRPVRADRSTPPSRAYINIAERDMGSNLRWKHVINDEKVLPTTLLRDDKQIETLLGYRLIQALGTWLQNEQKYRKEQEELDIDFGSEGFNFVPMNRFTLSAQRVAAYMVQEEYERLGLPVPRIKTQPDGGLNRGVRRQPDLQTMVNSNSQPIIIEEDEAGSDTIANIPIDVGGQRPDNQYQLRSSSLAPQQEENRGGRNHPVDRISPPLGMNARYPIFNPPRIPQRQYSGNTLPQFQQPQHNYNYNPSAPPQNVNYNPLSRQYGPNNNQQGSKPQDRSDSTLRRNPG</sequence>
<feature type="compositionally biased region" description="Basic and acidic residues" evidence="1">
    <location>
        <begin position="369"/>
        <end position="380"/>
    </location>
</feature>
<dbReference type="AlphaFoldDB" id="A0A7C8Q280"/>
<proteinExistence type="predicted"/>
<gene>
    <name evidence="3" type="ORF">TWF788_009789</name>
</gene>
<name>A0A7C8Q280_ORBOL</name>
<protein>
    <submittedName>
        <fullName evidence="3">Uncharacterized protein</fullName>
    </submittedName>
</protein>
<evidence type="ECO:0000313" key="4">
    <source>
        <dbReference type="Proteomes" id="UP000479691"/>
    </source>
</evidence>
<comment type="caution">
    <text evidence="3">The sequence shown here is derived from an EMBL/GenBank/DDBJ whole genome shotgun (WGS) entry which is preliminary data.</text>
</comment>
<feature type="region of interest" description="Disordered" evidence="1">
    <location>
        <begin position="364"/>
        <end position="464"/>
    </location>
</feature>
<dbReference type="EMBL" id="JAABOE010000007">
    <property type="protein sequence ID" value="KAF3189804.1"/>
    <property type="molecule type" value="Genomic_DNA"/>
</dbReference>
<feature type="compositionally biased region" description="Basic and acidic residues" evidence="1">
    <location>
        <begin position="451"/>
        <end position="464"/>
    </location>
</feature>
<reference evidence="3 4" key="1">
    <citation type="submission" date="2019-06" db="EMBL/GenBank/DDBJ databases">
        <authorList>
            <person name="Palmer J.M."/>
        </authorList>
    </citation>
    <scope>NUCLEOTIDE SEQUENCE [LARGE SCALE GENOMIC DNA]</scope>
    <source>
        <strain evidence="3 4">TWF788</strain>
    </source>
</reference>
<evidence type="ECO:0000256" key="1">
    <source>
        <dbReference type="SAM" id="MobiDB-lite"/>
    </source>
</evidence>
<organism evidence="3 4">
    <name type="scientific">Orbilia oligospora</name>
    <name type="common">Nematode-trapping fungus</name>
    <name type="synonym">Arthrobotrys oligospora</name>
    <dbReference type="NCBI Taxonomy" id="2813651"/>
    <lineage>
        <taxon>Eukaryota</taxon>
        <taxon>Fungi</taxon>
        <taxon>Dikarya</taxon>
        <taxon>Ascomycota</taxon>
        <taxon>Pezizomycotina</taxon>
        <taxon>Orbiliomycetes</taxon>
        <taxon>Orbiliales</taxon>
        <taxon>Orbiliaceae</taxon>
        <taxon>Orbilia</taxon>
    </lineage>
</organism>
<feature type="signal peptide" evidence="2">
    <location>
        <begin position="1"/>
        <end position="27"/>
    </location>
</feature>
<dbReference type="Proteomes" id="UP000479691">
    <property type="component" value="Unassembled WGS sequence"/>
</dbReference>
<feature type="compositionally biased region" description="Polar residues" evidence="1">
    <location>
        <begin position="403"/>
        <end position="450"/>
    </location>
</feature>